<dbReference type="EMBL" id="CP012672">
    <property type="protein sequence ID" value="AUX28935.1"/>
    <property type="molecule type" value="Genomic_DNA"/>
</dbReference>
<sequence length="72" mass="8098">MKHKVRIGALAFCAIGLVTVGAHAQYVYTRGPNHVNMSGSRCRAAFAYDQEHLSQRDGDADRELLRRDARLR</sequence>
<evidence type="ECO:0000313" key="2">
    <source>
        <dbReference type="EMBL" id="AUX28935.1"/>
    </source>
</evidence>
<gene>
    <name evidence="2" type="ORF">SOCE836_010200</name>
</gene>
<keyword evidence="1" id="KW-0732">Signal</keyword>
<feature type="chain" id="PRO_5020722429" description="Secreted protein" evidence="1">
    <location>
        <begin position="25"/>
        <end position="72"/>
    </location>
</feature>
<reference evidence="2 3" key="1">
    <citation type="submission" date="2015-09" db="EMBL/GenBank/DDBJ databases">
        <title>Sorangium comparison.</title>
        <authorList>
            <person name="Zaburannyi N."/>
            <person name="Bunk B."/>
            <person name="Overmann J."/>
            <person name="Mueller R."/>
        </authorList>
    </citation>
    <scope>NUCLEOTIDE SEQUENCE [LARGE SCALE GENOMIC DNA]</scope>
    <source>
        <strain evidence="2 3">So ce836</strain>
    </source>
</reference>
<feature type="signal peptide" evidence="1">
    <location>
        <begin position="1"/>
        <end position="24"/>
    </location>
</feature>
<dbReference type="AlphaFoldDB" id="A0A4P2QGL5"/>
<proteinExistence type="predicted"/>
<protein>
    <recommendedName>
        <fullName evidence="4">Secreted protein</fullName>
    </recommendedName>
</protein>
<organism evidence="2 3">
    <name type="scientific">Sorangium cellulosum</name>
    <name type="common">Polyangium cellulosum</name>
    <dbReference type="NCBI Taxonomy" id="56"/>
    <lineage>
        <taxon>Bacteria</taxon>
        <taxon>Pseudomonadati</taxon>
        <taxon>Myxococcota</taxon>
        <taxon>Polyangia</taxon>
        <taxon>Polyangiales</taxon>
        <taxon>Polyangiaceae</taxon>
        <taxon>Sorangium</taxon>
    </lineage>
</organism>
<evidence type="ECO:0000256" key="1">
    <source>
        <dbReference type="SAM" id="SignalP"/>
    </source>
</evidence>
<accession>A0A4P2QGL5</accession>
<name>A0A4P2QGL5_SORCE</name>
<evidence type="ECO:0000313" key="3">
    <source>
        <dbReference type="Proteomes" id="UP000295497"/>
    </source>
</evidence>
<dbReference type="Proteomes" id="UP000295497">
    <property type="component" value="Chromosome"/>
</dbReference>
<evidence type="ECO:0008006" key="4">
    <source>
        <dbReference type="Google" id="ProtNLM"/>
    </source>
</evidence>